<accession>A0AAE1D9B1</accession>
<sequence>MTGSSGSQVVITRPCNDRVISPPKLSLHGLAMTWSSVLVSCHYTTCNDMVISPPKWTSARRVNFRLSNKNLKRVTFTDSRSQRCLQFLMLVGCRSRQGDLLFADIPSLFFMSSRVRAPYKFTPVIKCRY</sequence>
<protein>
    <submittedName>
        <fullName evidence="1">Uncharacterized protein</fullName>
    </submittedName>
</protein>
<organism evidence="1 2">
    <name type="scientific">Elysia crispata</name>
    <name type="common">lettuce slug</name>
    <dbReference type="NCBI Taxonomy" id="231223"/>
    <lineage>
        <taxon>Eukaryota</taxon>
        <taxon>Metazoa</taxon>
        <taxon>Spiralia</taxon>
        <taxon>Lophotrochozoa</taxon>
        <taxon>Mollusca</taxon>
        <taxon>Gastropoda</taxon>
        <taxon>Heterobranchia</taxon>
        <taxon>Euthyneura</taxon>
        <taxon>Panpulmonata</taxon>
        <taxon>Sacoglossa</taxon>
        <taxon>Placobranchoidea</taxon>
        <taxon>Plakobranchidae</taxon>
        <taxon>Elysia</taxon>
    </lineage>
</organism>
<reference evidence="1" key="1">
    <citation type="journal article" date="2023" name="G3 (Bethesda)">
        <title>A reference genome for the long-term kleptoplast-retaining sea slug Elysia crispata morphotype clarki.</title>
        <authorList>
            <person name="Eastman K.E."/>
            <person name="Pendleton A.L."/>
            <person name="Shaikh M.A."/>
            <person name="Suttiyut T."/>
            <person name="Ogas R."/>
            <person name="Tomko P."/>
            <person name="Gavelis G."/>
            <person name="Widhalm J.R."/>
            <person name="Wisecaver J.H."/>
        </authorList>
    </citation>
    <scope>NUCLEOTIDE SEQUENCE</scope>
    <source>
        <strain evidence="1">ECLA1</strain>
    </source>
</reference>
<dbReference type="AlphaFoldDB" id="A0AAE1D9B1"/>
<dbReference type="Proteomes" id="UP001283361">
    <property type="component" value="Unassembled WGS sequence"/>
</dbReference>
<evidence type="ECO:0000313" key="2">
    <source>
        <dbReference type="Proteomes" id="UP001283361"/>
    </source>
</evidence>
<gene>
    <name evidence="1" type="ORF">RRG08_014804</name>
</gene>
<evidence type="ECO:0000313" key="1">
    <source>
        <dbReference type="EMBL" id="KAK3762002.1"/>
    </source>
</evidence>
<proteinExistence type="predicted"/>
<comment type="caution">
    <text evidence="1">The sequence shown here is derived from an EMBL/GenBank/DDBJ whole genome shotgun (WGS) entry which is preliminary data.</text>
</comment>
<keyword evidence="2" id="KW-1185">Reference proteome</keyword>
<name>A0AAE1D9B1_9GAST</name>
<dbReference type="EMBL" id="JAWDGP010004777">
    <property type="protein sequence ID" value="KAK3762002.1"/>
    <property type="molecule type" value="Genomic_DNA"/>
</dbReference>